<dbReference type="InterPro" id="IPR000792">
    <property type="entry name" value="Tscrpt_reg_LuxR_C"/>
</dbReference>
<dbReference type="PANTHER" id="PTHR44688">
    <property type="entry name" value="DNA-BINDING TRANSCRIPTIONAL ACTIVATOR DEVR_DOSR"/>
    <property type="match status" value="1"/>
</dbReference>
<dbReference type="GO" id="GO:0006355">
    <property type="term" value="P:regulation of DNA-templated transcription"/>
    <property type="evidence" value="ECO:0007669"/>
    <property type="project" value="InterPro"/>
</dbReference>
<dbReference type="PRINTS" id="PR00038">
    <property type="entry name" value="HTHLUXR"/>
</dbReference>
<evidence type="ECO:0000256" key="3">
    <source>
        <dbReference type="ARBA" id="ARBA00023163"/>
    </source>
</evidence>
<dbReference type="SUPFAM" id="SSF46894">
    <property type="entry name" value="C-terminal effector domain of the bipartite response regulators"/>
    <property type="match status" value="1"/>
</dbReference>
<dbReference type="PANTHER" id="PTHR44688:SF16">
    <property type="entry name" value="DNA-BINDING TRANSCRIPTIONAL ACTIVATOR DEVR_DOSR"/>
    <property type="match status" value="1"/>
</dbReference>
<dbReference type="InterPro" id="IPR016032">
    <property type="entry name" value="Sig_transdc_resp-reg_C-effctor"/>
</dbReference>
<protein>
    <submittedName>
        <fullName evidence="5">Transcriptional regulator</fullName>
    </submittedName>
</protein>
<keyword evidence="2" id="KW-0238">DNA-binding</keyword>
<dbReference type="Gene3D" id="1.10.10.10">
    <property type="entry name" value="Winged helix-like DNA-binding domain superfamily/Winged helix DNA-binding domain"/>
    <property type="match status" value="1"/>
</dbReference>
<keyword evidence="1" id="KW-0805">Transcription regulation</keyword>
<dbReference type="SMART" id="SM00421">
    <property type="entry name" value="HTH_LUXR"/>
    <property type="match status" value="1"/>
</dbReference>
<dbReference type="InterPro" id="IPR013655">
    <property type="entry name" value="PAS_fold_3"/>
</dbReference>
<dbReference type="PROSITE" id="PS50043">
    <property type="entry name" value="HTH_LUXR_2"/>
    <property type="match status" value="1"/>
</dbReference>
<dbReference type="Pfam" id="PF08447">
    <property type="entry name" value="PAS_3"/>
    <property type="match status" value="1"/>
</dbReference>
<organism evidence="5">
    <name type="scientific">uncultured bacterium 25H09</name>
    <dbReference type="NCBI Taxonomy" id="1701358"/>
    <lineage>
        <taxon>Bacteria</taxon>
        <taxon>environmental samples</taxon>
    </lineage>
</organism>
<evidence type="ECO:0000259" key="4">
    <source>
        <dbReference type="PROSITE" id="PS50043"/>
    </source>
</evidence>
<sequence>MQPNYLTINVIASMIINEIEKKVINILPTSSIEFDEIDYSILEKRKNDWIKLSEVTHSIVLVFDCYTNKFVFVSDNIPKLYGLDSRRLFIHGHQPVIEVIHPDDIDYGLLVRKKIYSILRSFSNEEKRNYKAIHEMRIRNMRGEYIRIIEQEQVLELDKSGNIWLMLSVIDVDASHESEIIKSHLYNFKTGEQIFIDLSDTLDEPLTNRELEVLRFMKKGLLSKEIAEALKVSINTVNSHRQNILQKLKANNSIEAVNFAQRLGLFNKCSIDKSEKRDVLP</sequence>
<dbReference type="Gene3D" id="3.30.450.20">
    <property type="entry name" value="PAS domain"/>
    <property type="match status" value="1"/>
</dbReference>
<evidence type="ECO:0000256" key="1">
    <source>
        <dbReference type="ARBA" id="ARBA00023015"/>
    </source>
</evidence>
<dbReference type="CDD" id="cd06170">
    <property type="entry name" value="LuxR_C_like"/>
    <property type="match status" value="1"/>
</dbReference>
<dbReference type="InterPro" id="IPR036388">
    <property type="entry name" value="WH-like_DNA-bd_sf"/>
</dbReference>
<dbReference type="AlphaFoldDB" id="A0A0M4BLW2"/>
<reference evidence="5" key="1">
    <citation type="journal article" date="2015" name="Proc. Natl. Acad. Sci. U.S.A.">
        <title>Functional metagenomic discovery of bacterial effectors in the human microbiome and isolation of commendamide, a GPCR G2A/132 agonist.</title>
        <authorList>
            <person name="Cohen L.J."/>
            <person name="Kang H.S."/>
            <person name="Chu J."/>
            <person name="Huang Y.H."/>
            <person name="Gordon E.A."/>
            <person name="Reddy B.V."/>
            <person name="Ternei M.A."/>
            <person name="Craig J.W."/>
            <person name="Brady S.F."/>
        </authorList>
    </citation>
    <scope>NUCLEOTIDE SEQUENCE</scope>
</reference>
<dbReference type="Pfam" id="PF00196">
    <property type="entry name" value="GerE"/>
    <property type="match status" value="1"/>
</dbReference>
<evidence type="ECO:0000256" key="2">
    <source>
        <dbReference type="ARBA" id="ARBA00023125"/>
    </source>
</evidence>
<feature type="domain" description="HTH luxR-type" evidence="4">
    <location>
        <begin position="199"/>
        <end position="264"/>
    </location>
</feature>
<accession>A0A0M4BLW2</accession>
<dbReference type="EMBL" id="KT336256">
    <property type="protein sequence ID" value="ALB76055.1"/>
    <property type="molecule type" value="Genomic_DNA"/>
</dbReference>
<dbReference type="PROSITE" id="PS00622">
    <property type="entry name" value="HTH_LUXR_1"/>
    <property type="match status" value="1"/>
</dbReference>
<keyword evidence="3" id="KW-0804">Transcription</keyword>
<dbReference type="GO" id="GO:0003677">
    <property type="term" value="F:DNA binding"/>
    <property type="evidence" value="ECO:0007669"/>
    <property type="project" value="UniProtKB-KW"/>
</dbReference>
<evidence type="ECO:0000313" key="5">
    <source>
        <dbReference type="EMBL" id="ALB76055.1"/>
    </source>
</evidence>
<name>A0A0M4BLW2_9BACT</name>
<proteinExistence type="predicted"/>